<dbReference type="EMBL" id="FNET01000001">
    <property type="protein sequence ID" value="SDJ28937.1"/>
    <property type="molecule type" value="Genomic_DNA"/>
</dbReference>
<dbReference type="Gene3D" id="1.10.260.40">
    <property type="entry name" value="lambda repressor-like DNA-binding domains"/>
    <property type="match status" value="1"/>
</dbReference>
<dbReference type="Gene3D" id="1.25.40.10">
    <property type="entry name" value="Tetratricopeptide repeat domain"/>
    <property type="match status" value="1"/>
</dbReference>
<dbReference type="PANTHER" id="PTHR47691">
    <property type="entry name" value="REGULATOR-RELATED"/>
    <property type="match status" value="1"/>
</dbReference>
<dbReference type="InterPro" id="IPR019734">
    <property type="entry name" value="TPR_rpt"/>
</dbReference>
<dbReference type="SMART" id="SM00028">
    <property type="entry name" value="TPR"/>
    <property type="match status" value="5"/>
</dbReference>
<dbReference type="SUPFAM" id="SSF52540">
    <property type="entry name" value="P-loop containing nucleoside triphosphate hydrolases"/>
    <property type="match status" value="1"/>
</dbReference>
<dbReference type="RefSeq" id="WP_090004365.1">
    <property type="nucleotide sequence ID" value="NZ_FNET01000001.1"/>
</dbReference>
<protein>
    <submittedName>
        <fullName evidence="4">Tetratricopeptide repeat-containing protein</fullName>
    </submittedName>
</protein>
<dbReference type="AlphaFoldDB" id="A0A1G8SIC3"/>
<evidence type="ECO:0000313" key="4">
    <source>
        <dbReference type="EMBL" id="SDJ28937.1"/>
    </source>
</evidence>
<dbReference type="Pfam" id="PF13560">
    <property type="entry name" value="HTH_31"/>
    <property type="match status" value="1"/>
</dbReference>
<dbReference type="GO" id="GO:0043531">
    <property type="term" value="F:ADP binding"/>
    <property type="evidence" value="ECO:0007669"/>
    <property type="project" value="InterPro"/>
</dbReference>
<evidence type="ECO:0000259" key="3">
    <source>
        <dbReference type="PROSITE" id="PS50943"/>
    </source>
</evidence>
<dbReference type="InterPro" id="IPR010982">
    <property type="entry name" value="Lambda_DNA-bd_dom_sf"/>
</dbReference>
<dbReference type="InterPro" id="IPR001387">
    <property type="entry name" value="Cro/C1-type_HTH"/>
</dbReference>
<gene>
    <name evidence="4" type="ORF">SAMN04488074_101991</name>
</gene>
<dbReference type="Pfam" id="PF13424">
    <property type="entry name" value="TPR_12"/>
    <property type="match status" value="2"/>
</dbReference>
<reference evidence="5" key="1">
    <citation type="submission" date="2016-10" db="EMBL/GenBank/DDBJ databases">
        <authorList>
            <person name="Varghese N."/>
            <person name="Submissions S."/>
        </authorList>
    </citation>
    <scope>NUCLEOTIDE SEQUENCE [LARGE SCALE GENOMIC DNA]</scope>
    <source>
        <strain evidence="5">DSM 44796</strain>
    </source>
</reference>
<dbReference type="CDD" id="cd00093">
    <property type="entry name" value="HTH_XRE"/>
    <property type="match status" value="1"/>
</dbReference>
<dbReference type="InterPro" id="IPR011990">
    <property type="entry name" value="TPR-like_helical_dom_sf"/>
</dbReference>
<dbReference type="Proteomes" id="UP000199682">
    <property type="component" value="Unassembled WGS sequence"/>
</dbReference>
<accession>A0A1G8SIC3</accession>
<dbReference type="GO" id="GO:0003677">
    <property type="term" value="F:DNA binding"/>
    <property type="evidence" value="ECO:0007669"/>
    <property type="project" value="InterPro"/>
</dbReference>
<dbReference type="InterPro" id="IPR027417">
    <property type="entry name" value="P-loop_NTPase"/>
</dbReference>
<feature type="region of interest" description="Disordered" evidence="2">
    <location>
        <begin position="86"/>
        <end position="122"/>
    </location>
</feature>
<sequence length="796" mass="85811">MSDDPGGRLAPGGLGELVRAWRTRALLTQEQLAGRAGLSVRTIRRLENGTLRRPRSASVRLLIDALRLEAAEADVLAAVARGLPAPAASPERLPATPRTAPTASPERLPDPPATPRAAPTPVAVRQLPAGTAGFTGRDPLLRRLDTVLTDASEDATPIAAITGPAGVGKTSLAVHWAHRAAPRFPDGQLYVDLRGFDPSRTAVDPSEALRGFLTAHGVAPDRVPAGTEAQAALYRSRLAGRRVLVLLDNARDADQVRPLLPGDGACAVLVTSRTPLVGLVAGEGAHPVIVDVLPPAEAKRMLARRVGQRRTAAEPAAVTEIVELCARLPLALAVVAARAATRPGFPLARFATELRTARLDALSGGDARADLRSVFSWSTRALSRPAAWLFRLLGTHPGPDTSVAAAASLAALPVPRVRALLTELADAHLVLEHLPDRFTFHDLLRAHAEETAREEESEADRRASTMRILDHYLHTGHAAAVLLNPQRTEVTPAAPHPGVRVEDITAYADATAWFVAEHCVLLAATEHAARHGADRHAAELTWVVSGFLERQGHWEDWIRCQLVSRAAAARLGDLSLEAAAHRNLGRAHARLGRVTESRHHYARALELYQRAGDLGGQARTHTNLALLLEQSHDYAEALNHAQRSLSLHRLLADDGVGHANALNTAGWCYALVGDYDQALVHCQESIVLHRRIKDRDGEAATWDTLGYSHHHLGNHRQAVTCYETAIRLYRELGDHYYESISLLHLGDLHGESGDPAAAHEHWQRALTILTDLGHAAAEDVRARLRNGTVSKPAMTP</sequence>
<feature type="repeat" description="TPR" evidence="1">
    <location>
        <begin position="699"/>
        <end position="732"/>
    </location>
</feature>
<dbReference type="SUPFAM" id="SSF47413">
    <property type="entry name" value="lambda repressor-like DNA-binding domains"/>
    <property type="match status" value="1"/>
</dbReference>
<evidence type="ECO:0000256" key="1">
    <source>
        <dbReference type="PROSITE-ProRule" id="PRU00339"/>
    </source>
</evidence>
<dbReference type="PROSITE" id="PS50943">
    <property type="entry name" value="HTH_CROC1"/>
    <property type="match status" value="1"/>
</dbReference>
<feature type="repeat" description="TPR" evidence="1">
    <location>
        <begin position="578"/>
        <end position="611"/>
    </location>
</feature>
<feature type="domain" description="HTH cro/C1-type" evidence="3">
    <location>
        <begin position="18"/>
        <end position="73"/>
    </location>
</feature>
<proteinExistence type="predicted"/>
<dbReference type="Gene3D" id="3.40.50.300">
    <property type="entry name" value="P-loop containing nucleotide triphosphate hydrolases"/>
    <property type="match status" value="1"/>
</dbReference>
<evidence type="ECO:0000313" key="5">
    <source>
        <dbReference type="Proteomes" id="UP000199682"/>
    </source>
</evidence>
<dbReference type="PROSITE" id="PS50005">
    <property type="entry name" value="TPR"/>
    <property type="match status" value="2"/>
</dbReference>
<dbReference type="SMART" id="SM00382">
    <property type="entry name" value="AAA"/>
    <property type="match status" value="1"/>
</dbReference>
<organism evidence="4 5">
    <name type="scientific">Lentzea albidocapillata subsp. violacea</name>
    <dbReference type="NCBI Taxonomy" id="128104"/>
    <lineage>
        <taxon>Bacteria</taxon>
        <taxon>Bacillati</taxon>
        <taxon>Actinomycetota</taxon>
        <taxon>Actinomycetes</taxon>
        <taxon>Pseudonocardiales</taxon>
        <taxon>Pseudonocardiaceae</taxon>
        <taxon>Lentzea</taxon>
    </lineage>
</organism>
<dbReference type="PANTHER" id="PTHR47691:SF3">
    <property type="entry name" value="HTH-TYPE TRANSCRIPTIONAL REGULATOR RV0890C-RELATED"/>
    <property type="match status" value="1"/>
</dbReference>
<feature type="compositionally biased region" description="Low complexity" evidence="2">
    <location>
        <begin position="86"/>
        <end position="106"/>
    </location>
</feature>
<dbReference type="SMART" id="SM00530">
    <property type="entry name" value="HTH_XRE"/>
    <property type="match status" value="1"/>
</dbReference>
<name>A0A1G8SIC3_9PSEU</name>
<dbReference type="PRINTS" id="PR00364">
    <property type="entry name" value="DISEASERSIST"/>
</dbReference>
<dbReference type="InterPro" id="IPR003593">
    <property type="entry name" value="AAA+_ATPase"/>
</dbReference>
<dbReference type="SUPFAM" id="SSF48452">
    <property type="entry name" value="TPR-like"/>
    <property type="match status" value="2"/>
</dbReference>
<evidence type="ECO:0000256" key="2">
    <source>
        <dbReference type="SAM" id="MobiDB-lite"/>
    </source>
</evidence>
<keyword evidence="1" id="KW-0802">TPR repeat</keyword>